<keyword evidence="2" id="KW-1185">Reference proteome</keyword>
<accession>A0ABV8A2P1</accession>
<evidence type="ECO:0000313" key="1">
    <source>
        <dbReference type="EMBL" id="MFC3859559.1"/>
    </source>
</evidence>
<sequence length="80" mass="8819">MNPDQLRRPLLNIRAGGQQVKVDILPSGQVRLTVRGGTNGELVTETLEDLLLDAAASPMLSAELYEQLHWELDMLALHGE</sequence>
<dbReference type="EMBL" id="JBHRZF010000019">
    <property type="protein sequence ID" value="MFC3859559.1"/>
    <property type="molecule type" value="Genomic_DNA"/>
</dbReference>
<evidence type="ECO:0008006" key="3">
    <source>
        <dbReference type="Google" id="ProtNLM"/>
    </source>
</evidence>
<gene>
    <name evidence="1" type="ORF">ACFOPQ_02075</name>
</gene>
<proteinExistence type="predicted"/>
<dbReference type="Proteomes" id="UP001595748">
    <property type="component" value="Unassembled WGS sequence"/>
</dbReference>
<reference evidence="2" key="1">
    <citation type="journal article" date="2019" name="Int. J. Syst. Evol. Microbiol.">
        <title>The Global Catalogue of Microorganisms (GCM) 10K type strain sequencing project: providing services to taxonomists for standard genome sequencing and annotation.</title>
        <authorList>
            <consortium name="The Broad Institute Genomics Platform"/>
            <consortium name="The Broad Institute Genome Sequencing Center for Infectious Disease"/>
            <person name="Wu L."/>
            <person name="Ma J."/>
        </authorList>
    </citation>
    <scope>NUCLEOTIDE SEQUENCE [LARGE SCALE GENOMIC DNA]</scope>
    <source>
        <strain evidence="2">CCTCC AB 2013263</strain>
    </source>
</reference>
<comment type="caution">
    <text evidence="1">The sequence shown here is derived from an EMBL/GenBank/DDBJ whole genome shotgun (WGS) entry which is preliminary data.</text>
</comment>
<name>A0ABV8A2P1_9DEIO</name>
<organism evidence="1 2">
    <name type="scientific">Deinococcus antarcticus</name>
    <dbReference type="NCBI Taxonomy" id="1298767"/>
    <lineage>
        <taxon>Bacteria</taxon>
        <taxon>Thermotogati</taxon>
        <taxon>Deinococcota</taxon>
        <taxon>Deinococci</taxon>
        <taxon>Deinococcales</taxon>
        <taxon>Deinococcaceae</taxon>
        <taxon>Deinococcus</taxon>
    </lineage>
</organism>
<evidence type="ECO:0000313" key="2">
    <source>
        <dbReference type="Proteomes" id="UP001595748"/>
    </source>
</evidence>
<dbReference type="RefSeq" id="WP_380075720.1">
    <property type="nucleotide sequence ID" value="NZ_JBHRZF010000019.1"/>
</dbReference>
<protein>
    <recommendedName>
        <fullName evidence="3">YbaB/EbfC DNA-binding family protein</fullName>
    </recommendedName>
</protein>